<gene>
    <name evidence="1" type="ORF">ACFSE6_06475</name>
</gene>
<sequence length="188" mass="21189">MAVREALRTVIAESRPEAVRRQEHGDAVASEELVEFTNVLAEESSALLREAVAGARRQRVSWSRIGARLGMTRQAAQQRFGLGPDSASGAVATSPDEGEVWRLSPVTAFDEMDELARYGRQGWHSIGYGPFFHDLVKDTVQWEHRRVTALGPRRARMEADGWHVVGDGWFPWTYYARRTERPAEPGER</sequence>
<keyword evidence="2" id="KW-1185">Reference proteome</keyword>
<reference evidence="2" key="1">
    <citation type="journal article" date="2019" name="Int. J. Syst. Evol. Microbiol.">
        <title>The Global Catalogue of Microorganisms (GCM) 10K type strain sequencing project: providing services to taxonomists for standard genome sequencing and annotation.</title>
        <authorList>
            <consortium name="The Broad Institute Genomics Platform"/>
            <consortium name="The Broad Institute Genome Sequencing Center for Infectious Disease"/>
            <person name="Wu L."/>
            <person name="Ma J."/>
        </authorList>
    </citation>
    <scope>NUCLEOTIDE SEQUENCE [LARGE SCALE GENOMIC DNA]</scope>
    <source>
        <strain evidence="2">JCM 17130</strain>
    </source>
</reference>
<proteinExistence type="predicted"/>
<comment type="caution">
    <text evidence="1">The sequence shown here is derived from an EMBL/GenBank/DDBJ whole genome shotgun (WGS) entry which is preliminary data.</text>
</comment>
<evidence type="ECO:0008006" key="3">
    <source>
        <dbReference type="Google" id="ProtNLM"/>
    </source>
</evidence>
<dbReference type="RefSeq" id="WP_388003764.1">
    <property type="nucleotide sequence ID" value="NZ_JBHUEE010000002.1"/>
</dbReference>
<dbReference type="Proteomes" id="UP001597277">
    <property type="component" value="Unassembled WGS sequence"/>
</dbReference>
<organism evidence="1 2">
    <name type="scientific">Georgenia deserti</name>
    <dbReference type="NCBI Taxonomy" id="2093781"/>
    <lineage>
        <taxon>Bacteria</taxon>
        <taxon>Bacillati</taxon>
        <taxon>Actinomycetota</taxon>
        <taxon>Actinomycetes</taxon>
        <taxon>Micrococcales</taxon>
        <taxon>Bogoriellaceae</taxon>
        <taxon>Georgenia</taxon>
    </lineage>
</organism>
<evidence type="ECO:0000313" key="2">
    <source>
        <dbReference type="Proteomes" id="UP001597277"/>
    </source>
</evidence>
<protein>
    <recommendedName>
        <fullName evidence="3">Winged helix-turn-helix domain-containing protein</fullName>
    </recommendedName>
</protein>
<dbReference type="EMBL" id="JBHUEE010000002">
    <property type="protein sequence ID" value="MFD1717472.1"/>
    <property type="molecule type" value="Genomic_DNA"/>
</dbReference>
<name>A0ABW4L3K0_9MICO</name>
<accession>A0ABW4L3K0</accession>
<evidence type="ECO:0000313" key="1">
    <source>
        <dbReference type="EMBL" id="MFD1717472.1"/>
    </source>
</evidence>